<dbReference type="CDD" id="cd05244">
    <property type="entry name" value="BVR-B_like_SDR_a"/>
    <property type="match status" value="1"/>
</dbReference>
<dbReference type="InterPro" id="IPR051606">
    <property type="entry name" value="Polyketide_Oxido-like"/>
</dbReference>
<dbReference type="Proteomes" id="UP000650616">
    <property type="component" value="Unassembled WGS sequence"/>
</dbReference>
<sequence length="211" mass="23183">MKKVAVIGANGQAGARIVDEALRQGYAVTAVVRNKEYKNDKAGVIYKDIMSLEKADLAGFDAVITAFGTWSDETRHLHTDGLLHVADLLSGTDTRLLVVGGAGSLYVDDALSVRLIDTPEFPAEYKPTANAMAQGLDELRKRDDVKWTYLSPAAEFEVDMPRTGEYIVAGEKFTLNEKGESVISYADYAIAMVDEIKNEKFIQKRFSILGK</sequence>
<dbReference type="AlphaFoldDB" id="A0AAW3ZX40"/>
<proteinExistence type="predicted"/>
<evidence type="ECO:0000313" key="2">
    <source>
        <dbReference type="EMBL" id="MBE3608841.1"/>
    </source>
</evidence>
<dbReference type="InterPro" id="IPR016040">
    <property type="entry name" value="NAD(P)-bd_dom"/>
</dbReference>
<evidence type="ECO:0000259" key="1">
    <source>
        <dbReference type="Pfam" id="PF13460"/>
    </source>
</evidence>
<feature type="domain" description="NAD(P)-binding" evidence="1">
    <location>
        <begin position="8"/>
        <end position="198"/>
    </location>
</feature>
<protein>
    <submittedName>
        <fullName evidence="2">NAD(P)H-binding protein</fullName>
    </submittedName>
</protein>
<dbReference type="PANTHER" id="PTHR43355:SF2">
    <property type="entry name" value="FLAVIN REDUCTASE (NADPH)"/>
    <property type="match status" value="1"/>
</dbReference>
<dbReference type="InterPro" id="IPR036291">
    <property type="entry name" value="NAD(P)-bd_dom_sf"/>
</dbReference>
<dbReference type="RefSeq" id="WP_170017220.1">
    <property type="nucleotide sequence ID" value="NZ_CP012545.1"/>
</dbReference>
<reference evidence="2 3" key="1">
    <citation type="submission" date="2015-08" db="EMBL/GenBank/DDBJ databases">
        <title>Comparative genomics of the Campylobacter concisus group.</title>
        <authorList>
            <person name="Yee E."/>
            <person name="Chapman M.H."/>
            <person name="Huynh S."/>
            <person name="Bono J.L."/>
            <person name="On S.L."/>
            <person name="St Leger J."/>
            <person name="Foster G."/>
            <person name="Parker C.T."/>
            <person name="Miller W.G."/>
        </authorList>
    </citation>
    <scope>NUCLEOTIDE SEQUENCE [LARGE SCALE GENOMIC DNA]</scope>
    <source>
        <strain evidence="2 3">RM9337</strain>
    </source>
</reference>
<gene>
    <name evidence="2" type="ORF">CCAL9337_08925</name>
</gene>
<evidence type="ECO:0000313" key="3">
    <source>
        <dbReference type="Proteomes" id="UP000650616"/>
    </source>
</evidence>
<accession>A0AAW3ZX40</accession>
<dbReference type="PANTHER" id="PTHR43355">
    <property type="entry name" value="FLAVIN REDUCTASE (NADPH)"/>
    <property type="match status" value="1"/>
</dbReference>
<keyword evidence="3" id="KW-1185">Reference proteome</keyword>
<organism evidence="2 3">
    <name type="scientific">Campylobacter californiensis</name>
    <dbReference type="NCBI Taxonomy" id="1032243"/>
    <lineage>
        <taxon>Bacteria</taxon>
        <taxon>Pseudomonadati</taxon>
        <taxon>Campylobacterota</taxon>
        <taxon>Epsilonproteobacteria</taxon>
        <taxon>Campylobacterales</taxon>
        <taxon>Campylobacteraceae</taxon>
        <taxon>Campylobacter</taxon>
    </lineage>
</organism>
<dbReference type="SUPFAM" id="SSF51735">
    <property type="entry name" value="NAD(P)-binding Rossmann-fold domains"/>
    <property type="match status" value="1"/>
</dbReference>
<dbReference type="GO" id="GO:0016646">
    <property type="term" value="F:oxidoreductase activity, acting on the CH-NH group of donors, NAD or NADP as acceptor"/>
    <property type="evidence" value="ECO:0007669"/>
    <property type="project" value="TreeGrafter"/>
</dbReference>
<name>A0AAW3ZX40_9BACT</name>
<dbReference type="EMBL" id="LIWG01000016">
    <property type="protein sequence ID" value="MBE3608841.1"/>
    <property type="molecule type" value="Genomic_DNA"/>
</dbReference>
<comment type="caution">
    <text evidence="2">The sequence shown here is derived from an EMBL/GenBank/DDBJ whole genome shotgun (WGS) entry which is preliminary data.</text>
</comment>
<dbReference type="Pfam" id="PF13460">
    <property type="entry name" value="NAD_binding_10"/>
    <property type="match status" value="1"/>
</dbReference>
<dbReference type="Gene3D" id="3.40.50.720">
    <property type="entry name" value="NAD(P)-binding Rossmann-like Domain"/>
    <property type="match status" value="1"/>
</dbReference>